<organism evidence="1 2">
    <name type="scientific">Anaerocolumna xylanovorans DSM 12503</name>
    <dbReference type="NCBI Taxonomy" id="1121345"/>
    <lineage>
        <taxon>Bacteria</taxon>
        <taxon>Bacillati</taxon>
        <taxon>Bacillota</taxon>
        <taxon>Clostridia</taxon>
        <taxon>Lachnospirales</taxon>
        <taxon>Lachnospiraceae</taxon>
        <taxon>Anaerocolumna</taxon>
    </lineage>
</organism>
<evidence type="ECO:0000313" key="2">
    <source>
        <dbReference type="Proteomes" id="UP000184612"/>
    </source>
</evidence>
<dbReference type="STRING" id="1121345.SAMN02745217_03038"/>
<dbReference type="AlphaFoldDB" id="A0A1M7YEU8"/>
<name>A0A1M7YEU8_9FIRM</name>
<dbReference type="InterPro" id="IPR024523">
    <property type="entry name" value="DUF3793"/>
</dbReference>
<evidence type="ECO:0008006" key="3">
    <source>
        <dbReference type="Google" id="ProtNLM"/>
    </source>
</evidence>
<proteinExistence type="predicted"/>
<gene>
    <name evidence="1" type="ORF">SAMN02745217_03038</name>
</gene>
<protein>
    <recommendedName>
        <fullName evidence="3">DUF3793 family protein</fullName>
    </recommendedName>
</protein>
<reference evidence="1 2" key="1">
    <citation type="submission" date="2016-12" db="EMBL/GenBank/DDBJ databases">
        <authorList>
            <person name="Song W.-J."/>
            <person name="Kurnit D.M."/>
        </authorList>
    </citation>
    <scope>NUCLEOTIDE SEQUENCE [LARGE SCALE GENOMIC DNA]</scope>
    <source>
        <strain evidence="1 2">DSM 12503</strain>
    </source>
</reference>
<accession>A0A1M7YEU8</accession>
<keyword evidence="2" id="KW-1185">Reference proteome</keyword>
<evidence type="ECO:0000313" key="1">
    <source>
        <dbReference type="EMBL" id="SHO51157.1"/>
    </source>
</evidence>
<dbReference type="RefSeq" id="WP_073589705.1">
    <property type="nucleotide sequence ID" value="NZ_FRFD01000009.1"/>
</dbReference>
<dbReference type="Proteomes" id="UP000184612">
    <property type="component" value="Unassembled WGS sequence"/>
</dbReference>
<dbReference type="Pfam" id="PF12672">
    <property type="entry name" value="DUF3793"/>
    <property type="match status" value="1"/>
</dbReference>
<dbReference type="EMBL" id="FRFD01000009">
    <property type="protein sequence ID" value="SHO51157.1"/>
    <property type="molecule type" value="Genomic_DNA"/>
</dbReference>
<sequence length="212" mass="24732">MSEDIFIMGEDRTSSYVAFTLANCCMPTLVKMKPSSLVSFRKRYIDSRDNFFKALIREIESFGCQYRILYEGENDIYIIVYDKVLLYEVLLRNIDNPLFLGKGYKLDDCYPEETLECLKERYGRYQRNKNLGLTKDFPHEIGIILGYPAADVEEYIRNNGENYILCGYWKVYRNAEEAVKLFAVFSRIRGDAMKLFFSGRPLSELKGGIDRA</sequence>